<dbReference type="InterPro" id="IPR014710">
    <property type="entry name" value="RmlC-like_jellyroll"/>
</dbReference>
<dbReference type="InterPro" id="IPR025979">
    <property type="entry name" value="ChrR-like_cupin_dom"/>
</dbReference>
<comment type="caution">
    <text evidence="2">The sequence shown here is derived from an EMBL/GenBank/DDBJ whole genome shotgun (WGS) entry which is preliminary data.</text>
</comment>
<evidence type="ECO:0000313" key="2">
    <source>
        <dbReference type="EMBL" id="MBD2186330.1"/>
    </source>
</evidence>
<feature type="domain" description="ChrR-like cupin" evidence="1">
    <location>
        <begin position="23"/>
        <end position="124"/>
    </location>
</feature>
<dbReference type="Proteomes" id="UP000641646">
    <property type="component" value="Unassembled WGS sequence"/>
</dbReference>
<evidence type="ECO:0000259" key="1">
    <source>
        <dbReference type="Pfam" id="PF12973"/>
    </source>
</evidence>
<organism evidence="2 3">
    <name type="scientific">Aerosakkonema funiforme FACHB-1375</name>
    <dbReference type="NCBI Taxonomy" id="2949571"/>
    <lineage>
        <taxon>Bacteria</taxon>
        <taxon>Bacillati</taxon>
        <taxon>Cyanobacteriota</taxon>
        <taxon>Cyanophyceae</taxon>
        <taxon>Oscillatoriophycideae</taxon>
        <taxon>Aerosakkonematales</taxon>
        <taxon>Aerosakkonemataceae</taxon>
        <taxon>Aerosakkonema</taxon>
    </lineage>
</organism>
<dbReference type="InterPro" id="IPR019780">
    <property type="entry name" value="Germin_Mn-BS"/>
</dbReference>
<proteinExistence type="predicted"/>
<dbReference type="Pfam" id="PF12973">
    <property type="entry name" value="Cupin_7"/>
    <property type="match status" value="2"/>
</dbReference>
<dbReference type="SUPFAM" id="SSF51182">
    <property type="entry name" value="RmlC-like cupins"/>
    <property type="match status" value="2"/>
</dbReference>
<evidence type="ECO:0000313" key="3">
    <source>
        <dbReference type="Proteomes" id="UP000641646"/>
    </source>
</evidence>
<reference evidence="2" key="1">
    <citation type="journal article" date="2015" name="ISME J.">
        <title>Draft Genome Sequence of Streptomyces incarnatus NRRL8089, which Produces the Nucleoside Antibiotic Sinefungin.</title>
        <authorList>
            <person name="Oshima K."/>
            <person name="Hattori M."/>
            <person name="Shimizu H."/>
            <person name="Fukuda K."/>
            <person name="Nemoto M."/>
            <person name="Inagaki K."/>
            <person name="Tamura T."/>
        </authorList>
    </citation>
    <scope>NUCLEOTIDE SEQUENCE</scope>
    <source>
        <strain evidence="2">FACHB-1375</strain>
    </source>
</reference>
<dbReference type="PROSITE" id="PS00725">
    <property type="entry name" value="GERMIN"/>
    <property type="match status" value="1"/>
</dbReference>
<feature type="domain" description="ChrR-like cupin" evidence="1">
    <location>
        <begin position="131"/>
        <end position="231"/>
    </location>
</feature>
<protein>
    <submittedName>
        <fullName evidence="2">Cupin domain-containing protein</fullName>
    </submittedName>
</protein>
<accession>A0A926VM57</accession>
<gene>
    <name evidence="2" type="ORF">H6G03_35640</name>
</gene>
<keyword evidence="3" id="KW-1185">Reference proteome</keyword>
<dbReference type="Gene3D" id="2.60.120.10">
    <property type="entry name" value="Jelly Rolls"/>
    <property type="match status" value="1"/>
</dbReference>
<sequence>MAETTTVNPAWEAKTINHNLSVRLAVKPADITWYKTICPGIWYGCLESDSAIWDSPLTQITRFDPGGFFYEHGHPDGEEILVLQGSFQDETGEYSPGSYQLNPEGFVHVPSSLEGCLTFVKLRQHGGDGRQAVKININDLSWQPTSIPQIKVKPLYQQEGFPDEVWIEQWEPGTTLPQVIEPKIREIFVLQGVWADELGEYPAGTWLRYPANCPYIPSSPTGCEVYVKTYAFRHLK</sequence>
<dbReference type="RefSeq" id="WP_190475556.1">
    <property type="nucleotide sequence ID" value="NZ_JACJPW010000192.1"/>
</dbReference>
<dbReference type="InterPro" id="IPR011051">
    <property type="entry name" value="RmlC_Cupin_sf"/>
</dbReference>
<dbReference type="CDD" id="cd20303">
    <property type="entry name" value="cupin_ChrR_1"/>
    <property type="match status" value="1"/>
</dbReference>
<name>A0A926VM57_9CYAN</name>
<reference evidence="2" key="2">
    <citation type="submission" date="2020-08" db="EMBL/GenBank/DDBJ databases">
        <authorList>
            <person name="Chen M."/>
            <person name="Teng W."/>
            <person name="Zhao L."/>
            <person name="Hu C."/>
            <person name="Zhou Y."/>
            <person name="Han B."/>
            <person name="Song L."/>
            <person name="Shu W."/>
        </authorList>
    </citation>
    <scope>NUCLEOTIDE SEQUENCE</scope>
    <source>
        <strain evidence="2">FACHB-1375</strain>
    </source>
</reference>
<dbReference type="GO" id="GO:0030145">
    <property type="term" value="F:manganese ion binding"/>
    <property type="evidence" value="ECO:0007669"/>
    <property type="project" value="InterPro"/>
</dbReference>
<dbReference type="EMBL" id="JACJPW010000192">
    <property type="protein sequence ID" value="MBD2186330.1"/>
    <property type="molecule type" value="Genomic_DNA"/>
</dbReference>
<dbReference type="AlphaFoldDB" id="A0A926VM57"/>